<sequence length="109" mass="12101">MVKPITSMAEFNEVINGDKPVVIDFWATWCGPCKMISPVMDKISEKEEFAGVGFYKIDTDEQADISQELGISAMPTFMLFHKGNKIDEFKGAVPARLQKLVEDAAALTK</sequence>
<dbReference type="OrthoDB" id="2121326at2759"/>
<dbReference type="AlphaFoldDB" id="A0A6A4HB68"/>
<gene>
    <name evidence="7" type="ORF">BT96DRAFT_997571</name>
</gene>
<evidence type="ECO:0000256" key="4">
    <source>
        <dbReference type="PIRSR" id="PIRSR000077-1"/>
    </source>
</evidence>
<accession>A0A6A4HB68</accession>
<keyword evidence="5" id="KW-0676">Redox-active center</keyword>
<dbReference type="FunFam" id="3.40.30.10:FF:000245">
    <property type="entry name" value="Thioredoxin"/>
    <property type="match status" value="1"/>
</dbReference>
<dbReference type="PRINTS" id="PR00421">
    <property type="entry name" value="THIOREDOXIN"/>
</dbReference>
<dbReference type="CDD" id="cd02947">
    <property type="entry name" value="TRX_family"/>
    <property type="match status" value="1"/>
</dbReference>
<dbReference type="InterPro" id="IPR005746">
    <property type="entry name" value="Thioredoxin"/>
</dbReference>
<dbReference type="EMBL" id="ML769529">
    <property type="protein sequence ID" value="KAE9395549.1"/>
    <property type="molecule type" value="Genomic_DNA"/>
</dbReference>
<dbReference type="InterPro" id="IPR013766">
    <property type="entry name" value="Thioredoxin_domain"/>
</dbReference>
<keyword evidence="2 5" id="KW-1015">Disulfide bond</keyword>
<dbReference type="Gene3D" id="3.40.30.10">
    <property type="entry name" value="Glutaredoxin"/>
    <property type="match status" value="1"/>
</dbReference>
<dbReference type="Pfam" id="PF00085">
    <property type="entry name" value="Thioredoxin"/>
    <property type="match status" value="1"/>
</dbReference>
<comment type="similarity">
    <text evidence="3">Belongs to the thioredoxin family.</text>
</comment>
<proteinExistence type="inferred from homology"/>
<dbReference type="PROSITE" id="PS00194">
    <property type="entry name" value="THIOREDOXIN_1"/>
    <property type="match status" value="1"/>
</dbReference>
<name>A0A6A4HB68_9AGAR</name>
<dbReference type="PANTHER" id="PTHR46115">
    <property type="entry name" value="THIOREDOXIN-LIKE PROTEIN 1"/>
    <property type="match status" value="1"/>
</dbReference>
<reference evidence="7" key="1">
    <citation type="journal article" date="2019" name="Environ. Microbiol.">
        <title>Fungal ecological strategies reflected in gene transcription - a case study of two litter decomposers.</title>
        <authorList>
            <person name="Barbi F."/>
            <person name="Kohler A."/>
            <person name="Barry K."/>
            <person name="Baskaran P."/>
            <person name="Daum C."/>
            <person name="Fauchery L."/>
            <person name="Ihrmark K."/>
            <person name="Kuo A."/>
            <person name="LaButti K."/>
            <person name="Lipzen A."/>
            <person name="Morin E."/>
            <person name="Grigoriev I.V."/>
            <person name="Henrissat B."/>
            <person name="Lindahl B."/>
            <person name="Martin F."/>
        </authorList>
    </citation>
    <scope>NUCLEOTIDE SEQUENCE</scope>
    <source>
        <strain evidence="7">JB14</strain>
    </source>
</reference>
<feature type="disulfide bond" description="Redox-active" evidence="5">
    <location>
        <begin position="30"/>
        <end position="33"/>
    </location>
</feature>
<dbReference type="InterPro" id="IPR017937">
    <property type="entry name" value="Thioredoxin_CS"/>
</dbReference>
<evidence type="ECO:0000313" key="8">
    <source>
        <dbReference type="Proteomes" id="UP000799118"/>
    </source>
</evidence>
<feature type="active site" description="Nucleophile" evidence="4">
    <location>
        <position position="30"/>
    </location>
</feature>
<evidence type="ECO:0000313" key="7">
    <source>
        <dbReference type="EMBL" id="KAE9395549.1"/>
    </source>
</evidence>
<organism evidence="7 8">
    <name type="scientific">Gymnopus androsaceus JB14</name>
    <dbReference type="NCBI Taxonomy" id="1447944"/>
    <lineage>
        <taxon>Eukaryota</taxon>
        <taxon>Fungi</taxon>
        <taxon>Dikarya</taxon>
        <taxon>Basidiomycota</taxon>
        <taxon>Agaricomycotina</taxon>
        <taxon>Agaricomycetes</taxon>
        <taxon>Agaricomycetidae</taxon>
        <taxon>Agaricales</taxon>
        <taxon>Marasmiineae</taxon>
        <taxon>Omphalotaceae</taxon>
        <taxon>Gymnopus</taxon>
    </lineage>
</organism>
<dbReference type="PIRSF" id="PIRSF000077">
    <property type="entry name" value="Thioredoxin"/>
    <property type="match status" value="1"/>
</dbReference>
<dbReference type="SUPFAM" id="SSF52833">
    <property type="entry name" value="Thioredoxin-like"/>
    <property type="match status" value="1"/>
</dbReference>
<evidence type="ECO:0000256" key="2">
    <source>
        <dbReference type="ARBA" id="ARBA00023157"/>
    </source>
</evidence>
<feature type="site" description="Contributes to redox potential value" evidence="4">
    <location>
        <position position="31"/>
    </location>
</feature>
<evidence type="ECO:0000256" key="5">
    <source>
        <dbReference type="PIRSR" id="PIRSR000077-4"/>
    </source>
</evidence>
<feature type="site" description="Contributes to redox potential value" evidence="4">
    <location>
        <position position="32"/>
    </location>
</feature>
<evidence type="ECO:0000256" key="1">
    <source>
        <dbReference type="ARBA" id="ARBA00020570"/>
    </source>
</evidence>
<keyword evidence="8" id="KW-1185">Reference proteome</keyword>
<dbReference type="InterPro" id="IPR036249">
    <property type="entry name" value="Thioredoxin-like_sf"/>
</dbReference>
<evidence type="ECO:0000259" key="6">
    <source>
        <dbReference type="PROSITE" id="PS51352"/>
    </source>
</evidence>
<dbReference type="Proteomes" id="UP000799118">
    <property type="component" value="Unassembled WGS sequence"/>
</dbReference>
<feature type="site" description="Deprotonates C-terminal active site Cys" evidence="4">
    <location>
        <position position="24"/>
    </location>
</feature>
<dbReference type="PROSITE" id="PS51352">
    <property type="entry name" value="THIOREDOXIN_2"/>
    <property type="match status" value="1"/>
</dbReference>
<protein>
    <recommendedName>
        <fullName evidence="1 3">Thioredoxin</fullName>
    </recommendedName>
</protein>
<feature type="active site" description="Nucleophile" evidence="4">
    <location>
        <position position="33"/>
    </location>
</feature>
<dbReference type="NCBIfam" id="TIGR01068">
    <property type="entry name" value="thioredoxin"/>
    <property type="match status" value="1"/>
</dbReference>
<evidence type="ECO:0000256" key="3">
    <source>
        <dbReference type="PIRNR" id="PIRNR000077"/>
    </source>
</evidence>
<dbReference type="GO" id="GO:0015035">
    <property type="term" value="F:protein-disulfide reductase activity"/>
    <property type="evidence" value="ECO:0007669"/>
    <property type="project" value="InterPro"/>
</dbReference>
<feature type="domain" description="Thioredoxin" evidence="6">
    <location>
        <begin position="1"/>
        <end position="109"/>
    </location>
</feature>